<evidence type="ECO:0000259" key="2">
    <source>
        <dbReference type="Pfam" id="PF21197"/>
    </source>
</evidence>
<name>A0ABW1U1I9_9BURK</name>
<comment type="caution">
    <text evidence="3">The sequence shown here is derived from an EMBL/GenBank/DDBJ whole genome shotgun (WGS) entry which is preliminary data.</text>
</comment>
<feature type="signal peptide" evidence="1">
    <location>
        <begin position="1"/>
        <end position="18"/>
    </location>
</feature>
<dbReference type="Proteomes" id="UP001596270">
    <property type="component" value="Unassembled WGS sequence"/>
</dbReference>
<dbReference type="RefSeq" id="WP_371439558.1">
    <property type="nucleotide sequence ID" value="NZ_JBHSRS010000084.1"/>
</dbReference>
<dbReference type="NCBIfam" id="TIGR03939">
    <property type="entry name" value="PGA_TPR_OMP"/>
    <property type="match status" value="1"/>
</dbReference>
<evidence type="ECO:0000313" key="3">
    <source>
        <dbReference type="EMBL" id="MFC6283781.1"/>
    </source>
</evidence>
<accession>A0ABW1U1I9</accession>
<evidence type="ECO:0000313" key="4">
    <source>
        <dbReference type="Proteomes" id="UP001596270"/>
    </source>
</evidence>
<dbReference type="Gene3D" id="1.25.40.10">
    <property type="entry name" value="Tetratricopeptide repeat domain"/>
    <property type="match status" value="1"/>
</dbReference>
<feature type="domain" description="PgaA membrane beta barrel" evidence="2">
    <location>
        <begin position="562"/>
        <end position="838"/>
    </location>
</feature>
<dbReference type="InterPro" id="IPR049003">
    <property type="entry name" value="PgaA_barrel"/>
</dbReference>
<keyword evidence="1" id="KW-0732">Signal</keyword>
<dbReference type="SUPFAM" id="SSF48452">
    <property type="entry name" value="TPR-like"/>
    <property type="match status" value="1"/>
</dbReference>
<keyword evidence="4" id="KW-1185">Reference proteome</keyword>
<dbReference type="Pfam" id="PF21197">
    <property type="entry name" value="PgaA_barrel"/>
    <property type="match status" value="1"/>
</dbReference>
<protein>
    <submittedName>
        <fullName evidence="3">Poly-beta-1,6 N-acetyl-D-glucosamine export porin PgaA</fullName>
    </submittedName>
</protein>
<dbReference type="InterPro" id="IPR023870">
    <property type="entry name" value="PGA_export_porin_PgaA"/>
</dbReference>
<dbReference type="EMBL" id="JBHSRS010000084">
    <property type="protein sequence ID" value="MFC6283781.1"/>
    <property type="molecule type" value="Genomic_DNA"/>
</dbReference>
<feature type="chain" id="PRO_5045181748" evidence="1">
    <location>
        <begin position="19"/>
        <end position="843"/>
    </location>
</feature>
<sequence length="843" mass="92158">MPSLTTLLVLLFASSAFAEPVTAPTSSAISGPVAYAPQKHDALIAALRAGRITSAQALQRLNGWLAGSSNDIERRRIASDMIVIATGGGRFAEAVAVGRQLSPERLADYALGPLTGAARRVGDLKLQGETIRTWQTRQPAAREPLVQEAFWKLDSGDAAAASTLYNRLANPAPTLLTDRISLLELRAAVAQAKGDPLQAISAYEAINTLQPDQRYVRREASFLLASANAPTTASEEAEATEREHPGTFSALELATLRQQALAQQLRWAILMRDERIGLARFAELDLVLDAQTNVLHQLQTAATQAGPADAEGWRAIRMRLQSDRLLALFERGQYADAIALYDTLRAGGADLPPYALAAAASALSRERRSIEAVPLYEAALAKSGTSLPMPSDIHFGLVYAYVDTGRFDAAQALLDQIEAATPALQKLTPEAGRPNSQYSDVNEMRGFLLLYSDRPAAAQQRFETLTQQAPLNAGYASGAALTERLREHPEAAVARFEAQATNNAYYPSARAGYVEALLDTGEFAAARRIGDSLAADYPDSAEVRDLTRKWTAATGPRLDVDAESDTGGAAIADRSWRVDSRLSSGLIKDAWRVFYDQSVGWGDTTLGRANWARGGLGLNWQKSRWLAEGQVQQANTGPYRSSAAARLDYRVSDSWRLSASYDGNSKETPWKARVAGIGAREANASVGYVVNEARRFDLQLQRMNFSDGNQRNAAALAWRERWISGPDFQMETRLGADTSNSRLQAVPYFSPAHDATTQLAVRGQWLNWKRNDRQFFQIVELSSGGYQQTGFGTGPLWNIRYEHRWDLGPKLQLRYGLSIGSHPYDGVRERQRSVFLSLSLPLS</sequence>
<proteinExistence type="predicted"/>
<gene>
    <name evidence="3" type="primary">pgaA</name>
    <name evidence="3" type="ORF">ACFQND_21340</name>
</gene>
<dbReference type="InterPro" id="IPR011990">
    <property type="entry name" value="TPR-like_helical_dom_sf"/>
</dbReference>
<organism evidence="3 4">
    <name type="scientific">Polaromonas aquatica</name>
    <dbReference type="NCBI Taxonomy" id="332657"/>
    <lineage>
        <taxon>Bacteria</taxon>
        <taxon>Pseudomonadati</taxon>
        <taxon>Pseudomonadota</taxon>
        <taxon>Betaproteobacteria</taxon>
        <taxon>Burkholderiales</taxon>
        <taxon>Comamonadaceae</taxon>
        <taxon>Polaromonas</taxon>
    </lineage>
</organism>
<dbReference type="Pfam" id="PF14559">
    <property type="entry name" value="TPR_19"/>
    <property type="match status" value="2"/>
</dbReference>
<evidence type="ECO:0000256" key="1">
    <source>
        <dbReference type="SAM" id="SignalP"/>
    </source>
</evidence>
<reference evidence="4" key="1">
    <citation type="journal article" date="2019" name="Int. J. Syst. Evol. Microbiol.">
        <title>The Global Catalogue of Microorganisms (GCM) 10K type strain sequencing project: providing services to taxonomists for standard genome sequencing and annotation.</title>
        <authorList>
            <consortium name="The Broad Institute Genomics Platform"/>
            <consortium name="The Broad Institute Genome Sequencing Center for Infectious Disease"/>
            <person name="Wu L."/>
            <person name="Ma J."/>
        </authorList>
    </citation>
    <scope>NUCLEOTIDE SEQUENCE [LARGE SCALE GENOMIC DNA]</scope>
    <source>
        <strain evidence="4">CCUG 39402</strain>
    </source>
</reference>